<name>A0A5B0NB00_PUCGR</name>
<feature type="compositionally biased region" description="Low complexity" evidence="7">
    <location>
        <begin position="178"/>
        <end position="187"/>
    </location>
</feature>
<dbReference type="AlphaFoldDB" id="A0A5B0NB00"/>
<evidence type="ECO:0000256" key="2">
    <source>
        <dbReference type="ARBA" id="ARBA00016066"/>
    </source>
</evidence>
<comment type="caution">
    <text evidence="9">The sequence shown here is derived from an EMBL/GenBank/DDBJ whole genome shotgun (WGS) entry which is preliminary data.</text>
</comment>
<feature type="region of interest" description="Disordered" evidence="7">
    <location>
        <begin position="178"/>
        <end position="201"/>
    </location>
</feature>
<sequence>MSSNRSPSQPLLTVRPIDLTILTLLTILADLKKTNKNQQKELLLIISTELIFENQQLESIAEFYQFIRAKAKHIDRLPLHQLLSSINQAISISFSVDGLYRFLNRLQTLTSPSASEAELEIQPDSPIGLYVRRCRLYISKLEFDQLSDLASQLKSFCTATRAHPDHFQSRVAQPITTPSPGHSFPHSHPIDHSLFPPLDHPREIDGKEVDPIVQAFLDFTDSYAPDFNKSANGLRKFYDIRSSVSATLSKDTGAKMSHLSGSNHQQALLSLAKFYFSFEAYPTAMDALEEATRLARLAGDRAILDQCTCLRRRILYFSGLESEDGGVERDQVPLTGPIQAQAGLQSLRNLGNSDQKSGSKGNVRANASAGLNANEWLYWDSNEEIFSVFKSLSKAEPLNHLHGKLFRASRMRITNPEGNVLFFHRLVQSYSDSSEGSAPTSSSFDRVSWFAIQARIWDLQGQSGLCEIYEDLALEVEEKESDKSQFWIEDRIKLISKSDVHCHRALRLAKNGDFYEALLGLCHLIRDNGSDFQSFRFIHQTIFQIFGLKAQHDGDEHALSNVNMLHKSHKHQSVFFPPTLGLDSSPSVHKQIEELFDQAERLMKSGNHHAALCPIVSAISHADKMNLKLEQTKGITMWSEVMLHLQQQPTATSQSSHPHNEYVGSEEPVTTSWIFKKIQDHHLFDLPGLQSNPVVAANLLWVVVRCKILNLFSASHSLHPEQVYEIFDLFGWIDKLYRKTDNNEGRKRVIGYQLVVIEELKMIIHDLSCNQDAGELDGEFQRILTRLEAELKDHWKDLRCSDDHQTQQHLNTKSKKKNKQGVLGDDDDGVEDGIGSLDTLLARVNVLFARASANRFL</sequence>
<reference evidence="9 10" key="1">
    <citation type="submission" date="2019-05" db="EMBL/GenBank/DDBJ databases">
        <title>Emergence of the Ug99 lineage of the wheat stem rust pathogen through somatic hybridization.</title>
        <authorList>
            <person name="Li F."/>
            <person name="Upadhyaya N.M."/>
            <person name="Sperschneider J."/>
            <person name="Matny O."/>
            <person name="Nguyen-Phuc H."/>
            <person name="Mago R."/>
            <person name="Raley C."/>
            <person name="Miller M.E."/>
            <person name="Silverstein K.A.T."/>
            <person name="Henningsen E."/>
            <person name="Hirsch C.D."/>
            <person name="Visser B."/>
            <person name="Pretorius Z.A."/>
            <person name="Steffenson B.J."/>
            <person name="Schwessinger B."/>
            <person name="Dodds P.N."/>
            <person name="Figueroa M."/>
        </authorList>
    </citation>
    <scope>NUCLEOTIDE SEQUENCE [LARGE SCALE GENOMIC DNA]</scope>
    <source>
        <strain evidence="9 10">Ug99</strain>
    </source>
</reference>
<protein>
    <recommendedName>
        <fullName evidence="2">Anaphase-promoting complex subunit 5</fullName>
    </recommendedName>
</protein>
<evidence type="ECO:0000256" key="1">
    <source>
        <dbReference type="ARBA" id="ARBA00007450"/>
    </source>
</evidence>
<dbReference type="Pfam" id="PF12862">
    <property type="entry name" value="ANAPC5"/>
    <property type="match status" value="1"/>
</dbReference>
<evidence type="ECO:0000256" key="3">
    <source>
        <dbReference type="ARBA" id="ARBA00022618"/>
    </source>
</evidence>
<evidence type="ECO:0000256" key="5">
    <source>
        <dbReference type="ARBA" id="ARBA00022786"/>
    </source>
</evidence>
<evidence type="ECO:0000259" key="8">
    <source>
        <dbReference type="Pfam" id="PF12862"/>
    </source>
</evidence>
<dbReference type="InterPro" id="IPR037679">
    <property type="entry name" value="Apc5"/>
</dbReference>
<feature type="domain" description="Anaphase-promoting complex subunit 5" evidence="8">
    <location>
        <begin position="224"/>
        <end position="307"/>
    </location>
</feature>
<evidence type="ECO:0000313" key="9">
    <source>
        <dbReference type="EMBL" id="KAA1086371.1"/>
    </source>
</evidence>
<dbReference type="GO" id="GO:0070979">
    <property type="term" value="P:protein K11-linked ubiquitination"/>
    <property type="evidence" value="ECO:0007669"/>
    <property type="project" value="TreeGrafter"/>
</dbReference>
<evidence type="ECO:0000313" key="10">
    <source>
        <dbReference type="Proteomes" id="UP000325313"/>
    </source>
</evidence>
<evidence type="ECO:0000256" key="4">
    <source>
        <dbReference type="ARBA" id="ARBA00022776"/>
    </source>
</evidence>
<comment type="similarity">
    <text evidence="1">Belongs to the APC5 family.</text>
</comment>
<dbReference type="PANTHER" id="PTHR12830">
    <property type="entry name" value="ANAPHASE-PROMOTING COMPLEX SUBUNIT 5"/>
    <property type="match status" value="1"/>
</dbReference>
<organism evidence="9 10">
    <name type="scientific">Puccinia graminis f. sp. tritici</name>
    <dbReference type="NCBI Taxonomy" id="56615"/>
    <lineage>
        <taxon>Eukaryota</taxon>
        <taxon>Fungi</taxon>
        <taxon>Dikarya</taxon>
        <taxon>Basidiomycota</taxon>
        <taxon>Pucciniomycotina</taxon>
        <taxon>Pucciniomycetes</taxon>
        <taxon>Pucciniales</taxon>
        <taxon>Pucciniaceae</taxon>
        <taxon>Puccinia</taxon>
    </lineage>
</organism>
<dbReference type="PANTHER" id="PTHR12830:SF9">
    <property type="entry name" value="ANAPHASE-PROMOTING COMPLEX SUBUNIT 5"/>
    <property type="match status" value="1"/>
</dbReference>
<dbReference type="GO" id="GO:0031145">
    <property type="term" value="P:anaphase-promoting complex-dependent catabolic process"/>
    <property type="evidence" value="ECO:0007669"/>
    <property type="project" value="TreeGrafter"/>
</dbReference>
<gene>
    <name evidence="9" type="ORF">PGTUg99_019841</name>
</gene>
<proteinExistence type="inferred from homology"/>
<dbReference type="EMBL" id="VDEP01000411">
    <property type="protein sequence ID" value="KAA1086371.1"/>
    <property type="molecule type" value="Genomic_DNA"/>
</dbReference>
<dbReference type="InterPro" id="IPR026000">
    <property type="entry name" value="Apc5_dom"/>
</dbReference>
<accession>A0A5B0NB00</accession>
<evidence type="ECO:0000256" key="7">
    <source>
        <dbReference type="SAM" id="MobiDB-lite"/>
    </source>
</evidence>
<dbReference type="GO" id="GO:0005680">
    <property type="term" value="C:anaphase-promoting complex"/>
    <property type="evidence" value="ECO:0007669"/>
    <property type="project" value="InterPro"/>
</dbReference>
<keyword evidence="3" id="KW-0132">Cell division</keyword>
<keyword evidence="5" id="KW-0833">Ubl conjugation pathway</keyword>
<evidence type="ECO:0000256" key="6">
    <source>
        <dbReference type="ARBA" id="ARBA00023306"/>
    </source>
</evidence>
<dbReference type="GO" id="GO:0051301">
    <property type="term" value="P:cell division"/>
    <property type="evidence" value="ECO:0007669"/>
    <property type="project" value="UniProtKB-KW"/>
</dbReference>
<dbReference type="Proteomes" id="UP000325313">
    <property type="component" value="Unassembled WGS sequence"/>
</dbReference>
<dbReference type="GO" id="GO:0045842">
    <property type="term" value="P:positive regulation of mitotic metaphase/anaphase transition"/>
    <property type="evidence" value="ECO:0007669"/>
    <property type="project" value="TreeGrafter"/>
</dbReference>
<keyword evidence="6" id="KW-0131">Cell cycle</keyword>
<keyword evidence="4" id="KW-0498">Mitosis</keyword>